<organism evidence="2 3">
    <name type="scientific">Hyaloscypha variabilis (strain UAMH 11265 / GT02V1 / F)</name>
    <name type="common">Meliniomyces variabilis</name>
    <dbReference type="NCBI Taxonomy" id="1149755"/>
    <lineage>
        <taxon>Eukaryota</taxon>
        <taxon>Fungi</taxon>
        <taxon>Dikarya</taxon>
        <taxon>Ascomycota</taxon>
        <taxon>Pezizomycotina</taxon>
        <taxon>Leotiomycetes</taxon>
        <taxon>Helotiales</taxon>
        <taxon>Hyaloscyphaceae</taxon>
        <taxon>Hyaloscypha</taxon>
        <taxon>Hyaloscypha variabilis</taxon>
    </lineage>
</organism>
<sequence>MVKIEAIREANLQFASQDESGLICVFAGATSGIGLSTLLRLSTMLHSPTFYIIGRSASAFSPHHSKILSLNPTCKVAFLETEISLLSEVSNVCKTILSKEKKLDILYMSPGCMPLNGAQYTKENLETCLTLSYYTRLLLLTHLLPLLRFSPNPRVLSVLNAGKETELLETDLGLERDNSWSFTRVVGHSTTMTSLAFDFLAKEESNREITFIHAAPGLVKTRIFERVTPLDGSAWWWRLMLGGIKGMAAWLYWFKGVEAEESGERMVFLLTGGVFGKGAWRVDEWCEGVGRVDGGLVEGYVEKGEGVRVWEFTEGVFERVLGDA</sequence>
<evidence type="ECO:0000256" key="1">
    <source>
        <dbReference type="ARBA" id="ARBA00023002"/>
    </source>
</evidence>
<keyword evidence="3" id="KW-1185">Reference proteome</keyword>
<dbReference type="EMBL" id="KZ613960">
    <property type="protein sequence ID" value="PMD32008.1"/>
    <property type="molecule type" value="Genomic_DNA"/>
</dbReference>
<accession>A0A2J6R0F9</accession>
<dbReference type="OrthoDB" id="2898509at2759"/>
<dbReference type="Proteomes" id="UP000235786">
    <property type="component" value="Unassembled WGS sequence"/>
</dbReference>
<protein>
    <recommendedName>
        <fullName evidence="4">NAD(P)-binding protein</fullName>
    </recommendedName>
</protein>
<keyword evidence="1" id="KW-0560">Oxidoreductase</keyword>
<dbReference type="Gene3D" id="3.40.50.720">
    <property type="entry name" value="NAD(P)-binding Rossmann-like Domain"/>
    <property type="match status" value="1"/>
</dbReference>
<dbReference type="InterPro" id="IPR052228">
    <property type="entry name" value="Sec_Metab_Biosynth_Oxidored"/>
</dbReference>
<dbReference type="STRING" id="1149755.A0A2J6R0F9"/>
<reference evidence="2 3" key="1">
    <citation type="submission" date="2016-04" db="EMBL/GenBank/DDBJ databases">
        <title>A degradative enzymes factory behind the ericoid mycorrhizal symbiosis.</title>
        <authorList>
            <consortium name="DOE Joint Genome Institute"/>
            <person name="Martino E."/>
            <person name="Morin E."/>
            <person name="Grelet G."/>
            <person name="Kuo A."/>
            <person name="Kohler A."/>
            <person name="Daghino S."/>
            <person name="Barry K."/>
            <person name="Choi C."/>
            <person name="Cichocki N."/>
            <person name="Clum A."/>
            <person name="Copeland A."/>
            <person name="Hainaut M."/>
            <person name="Haridas S."/>
            <person name="Labutti K."/>
            <person name="Lindquist E."/>
            <person name="Lipzen A."/>
            <person name="Khouja H.-R."/>
            <person name="Murat C."/>
            <person name="Ohm R."/>
            <person name="Olson A."/>
            <person name="Spatafora J."/>
            <person name="Veneault-Fourrey C."/>
            <person name="Henrissat B."/>
            <person name="Grigoriev I."/>
            <person name="Martin F."/>
            <person name="Perotto S."/>
        </authorList>
    </citation>
    <scope>NUCLEOTIDE SEQUENCE [LARGE SCALE GENOMIC DNA]</scope>
    <source>
        <strain evidence="2 3">F</strain>
    </source>
</reference>
<dbReference type="GO" id="GO:0016491">
    <property type="term" value="F:oxidoreductase activity"/>
    <property type="evidence" value="ECO:0007669"/>
    <property type="project" value="UniProtKB-KW"/>
</dbReference>
<dbReference type="SUPFAM" id="SSF51735">
    <property type="entry name" value="NAD(P)-binding Rossmann-fold domains"/>
    <property type="match status" value="1"/>
</dbReference>
<dbReference type="AlphaFoldDB" id="A0A2J6R0F9"/>
<evidence type="ECO:0008006" key="4">
    <source>
        <dbReference type="Google" id="ProtNLM"/>
    </source>
</evidence>
<gene>
    <name evidence="2" type="ORF">L207DRAFT_640332</name>
</gene>
<evidence type="ECO:0000313" key="2">
    <source>
        <dbReference type="EMBL" id="PMD32008.1"/>
    </source>
</evidence>
<evidence type="ECO:0000313" key="3">
    <source>
        <dbReference type="Proteomes" id="UP000235786"/>
    </source>
</evidence>
<name>A0A2J6R0F9_HYAVF</name>
<dbReference type="InterPro" id="IPR036291">
    <property type="entry name" value="NAD(P)-bd_dom_sf"/>
</dbReference>
<dbReference type="PANTHER" id="PTHR47534">
    <property type="entry name" value="YALI0E05731P"/>
    <property type="match status" value="1"/>
</dbReference>
<proteinExistence type="predicted"/>
<dbReference type="PANTHER" id="PTHR47534:SF3">
    <property type="entry name" value="ALCOHOL DEHYDROGENASE-LIKE C-TERMINAL DOMAIN-CONTAINING PROTEIN"/>
    <property type="match status" value="1"/>
</dbReference>